<dbReference type="Proteomes" id="UP000010866">
    <property type="component" value="Chromosome"/>
</dbReference>
<dbReference type="STRING" id="867904.Metho_2150"/>
<dbReference type="GO" id="GO:0016702">
    <property type="term" value="F:oxidoreductase activity, acting on single donors with incorporation of molecular oxygen, incorporation of two atoms of oxygen"/>
    <property type="evidence" value="ECO:0007669"/>
    <property type="project" value="UniProtKB-ARBA"/>
</dbReference>
<keyword evidence="5" id="KW-0560">Oxidoreductase</keyword>
<dbReference type="AlphaFoldDB" id="L0L1Q6"/>
<evidence type="ECO:0000256" key="1">
    <source>
        <dbReference type="ARBA" id="ARBA00001947"/>
    </source>
</evidence>
<dbReference type="InterPro" id="IPR014436">
    <property type="entry name" value="Extradiol_dOase_DODA"/>
</dbReference>
<dbReference type="InterPro" id="IPR004183">
    <property type="entry name" value="Xdiol_dOase_suB"/>
</dbReference>
<sequence>MGDMMHREIDEELPGTERMPVLFIGHGSPLNIILNNSYTDSLVRLGKSLPKPRAILVVSAHWLTNGTYVTCNEKPRLIYDFYGFPRELYGVKYSSPGSPDIARLTCATVRKVQVKCSNDWGLDHASWAVLKHMYPKADIPVFEMSLDYSFNEWHPKMIQHHYDLASELGELRKKGVLIIGSGNIVHNLGMLDFRNIDAKPFDWAVEFDEKVKYNLLSGNHRDLIDYRNMGRTAHFAVPTLEHYLPMIYALALQKKDDHLEFVHEGFQYGSVSMRSFRIG</sequence>
<dbReference type="GO" id="GO:0008270">
    <property type="term" value="F:zinc ion binding"/>
    <property type="evidence" value="ECO:0007669"/>
    <property type="project" value="InterPro"/>
</dbReference>
<dbReference type="SUPFAM" id="SSF53213">
    <property type="entry name" value="LigB-like"/>
    <property type="match status" value="1"/>
</dbReference>
<comment type="cofactor">
    <cofactor evidence="1">
        <name>Zn(2+)</name>
        <dbReference type="ChEBI" id="CHEBI:29105"/>
    </cofactor>
</comment>
<organism evidence="7 8">
    <name type="scientific">Methanomethylovorans hollandica (strain DSM 15978 / NBRC 107637 / DMS1)</name>
    <dbReference type="NCBI Taxonomy" id="867904"/>
    <lineage>
        <taxon>Archaea</taxon>
        <taxon>Methanobacteriati</taxon>
        <taxon>Methanobacteriota</taxon>
        <taxon>Stenosarchaea group</taxon>
        <taxon>Methanomicrobia</taxon>
        <taxon>Methanosarcinales</taxon>
        <taxon>Methanosarcinaceae</taxon>
        <taxon>Methanomethylovorans</taxon>
    </lineage>
</organism>
<dbReference type="KEGG" id="mhz:Metho_2150"/>
<accession>L0L1Q6</accession>
<keyword evidence="8" id="KW-1185">Reference proteome</keyword>
<dbReference type="GeneID" id="14406663"/>
<gene>
    <name evidence="7" type="ordered locus">Metho_2150</name>
</gene>
<dbReference type="EMBL" id="CP003362">
    <property type="protein sequence ID" value="AGB50313.1"/>
    <property type="molecule type" value="Genomic_DNA"/>
</dbReference>
<dbReference type="PANTHER" id="PTHR30096">
    <property type="entry name" value="4,5-DOPA DIOXYGENASE EXTRADIOL-LIKE PROTEIN"/>
    <property type="match status" value="1"/>
</dbReference>
<dbReference type="OrthoDB" id="57333at2157"/>
<dbReference type="PANTHER" id="PTHR30096:SF0">
    <property type="entry name" value="4,5-DOPA DIOXYGENASE EXTRADIOL-LIKE PROTEIN"/>
    <property type="match status" value="1"/>
</dbReference>
<evidence type="ECO:0000313" key="7">
    <source>
        <dbReference type="EMBL" id="AGB50313.1"/>
    </source>
</evidence>
<keyword evidence="4" id="KW-0862">Zinc</keyword>
<proteinExistence type="inferred from homology"/>
<dbReference type="GO" id="GO:0008198">
    <property type="term" value="F:ferrous iron binding"/>
    <property type="evidence" value="ECO:0007669"/>
    <property type="project" value="InterPro"/>
</dbReference>
<evidence type="ECO:0000313" key="8">
    <source>
        <dbReference type="Proteomes" id="UP000010866"/>
    </source>
</evidence>
<evidence type="ECO:0000256" key="3">
    <source>
        <dbReference type="ARBA" id="ARBA00022723"/>
    </source>
</evidence>
<dbReference type="HOGENOM" id="CLU_046582_2_0_2"/>
<dbReference type="Gene3D" id="3.40.830.10">
    <property type="entry name" value="LigB-like"/>
    <property type="match status" value="1"/>
</dbReference>
<keyword evidence="3" id="KW-0479">Metal-binding</keyword>
<feature type="domain" description="Extradiol ring-cleavage dioxygenase class III enzyme subunit B" evidence="6">
    <location>
        <begin position="51"/>
        <end position="271"/>
    </location>
</feature>
<dbReference type="NCBIfam" id="NF007914">
    <property type="entry name" value="PRK10628.1"/>
    <property type="match status" value="1"/>
</dbReference>
<name>L0L1Q6_METHD</name>
<protein>
    <recommendedName>
        <fullName evidence="6">Extradiol ring-cleavage dioxygenase class III enzyme subunit B domain-containing protein</fullName>
    </recommendedName>
</protein>
<dbReference type="RefSeq" id="WP_015325478.1">
    <property type="nucleotide sequence ID" value="NC_019977.1"/>
</dbReference>
<evidence type="ECO:0000256" key="4">
    <source>
        <dbReference type="ARBA" id="ARBA00022833"/>
    </source>
</evidence>
<reference evidence="8" key="1">
    <citation type="submission" date="2012-02" db="EMBL/GenBank/DDBJ databases">
        <title>Complete sequence of chromosome of Methanomethylovorans hollandica DSM 15978.</title>
        <authorList>
            <person name="Lucas S."/>
            <person name="Copeland A."/>
            <person name="Lapidus A."/>
            <person name="Glavina del Rio T."/>
            <person name="Dalin E."/>
            <person name="Tice H."/>
            <person name="Bruce D."/>
            <person name="Goodwin L."/>
            <person name="Pitluck S."/>
            <person name="Peters L."/>
            <person name="Mikhailova N."/>
            <person name="Held B."/>
            <person name="Kyrpides N."/>
            <person name="Mavromatis K."/>
            <person name="Ivanova N."/>
            <person name="Brettin T."/>
            <person name="Detter J.C."/>
            <person name="Han C."/>
            <person name="Larimer F."/>
            <person name="Land M."/>
            <person name="Hauser L."/>
            <person name="Markowitz V."/>
            <person name="Cheng J.-F."/>
            <person name="Hugenholtz P."/>
            <person name="Woyke T."/>
            <person name="Wu D."/>
            <person name="Spring S."/>
            <person name="Schroeder M."/>
            <person name="Brambilla E."/>
            <person name="Klenk H.-P."/>
            <person name="Eisen J.A."/>
        </authorList>
    </citation>
    <scope>NUCLEOTIDE SEQUENCE [LARGE SCALE GENOMIC DNA]</scope>
    <source>
        <strain evidence="8">DSM 15978 / NBRC 107637 / DMS1</strain>
    </source>
</reference>
<evidence type="ECO:0000259" key="6">
    <source>
        <dbReference type="Pfam" id="PF02900"/>
    </source>
</evidence>
<dbReference type="PIRSF" id="PIRSF006157">
    <property type="entry name" value="Doxgns_DODA"/>
    <property type="match status" value="1"/>
</dbReference>
<evidence type="ECO:0000256" key="5">
    <source>
        <dbReference type="ARBA" id="ARBA00023002"/>
    </source>
</evidence>
<evidence type="ECO:0000256" key="2">
    <source>
        <dbReference type="ARBA" id="ARBA00007581"/>
    </source>
</evidence>
<comment type="similarity">
    <text evidence="2">Belongs to the DODA-type extradiol aromatic ring-opening dioxygenase family.</text>
</comment>
<dbReference type="Pfam" id="PF02900">
    <property type="entry name" value="LigB"/>
    <property type="match status" value="1"/>
</dbReference>
<dbReference type="CDD" id="cd07363">
    <property type="entry name" value="45_DOPA_Dioxygenase"/>
    <property type="match status" value="1"/>
</dbReference>